<accession>A0ABW7BV96</accession>
<reference evidence="1 2" key="1">
    <citation type="submission" date="2024-10" db="EMBL/GenBank/DDBJ databases">
        <title>The Natural Products Discovery Center: Release of the First 8490 Sequenced Strains for Exploring Actinobacteria Biosynthetic Diversity.</title>
        <authorList>
            <person name="Kalkreuter E."/>
            <person name="Kautsar S.A."/>
            <person name="Yang D."/>
            <person name="Bader C.D."/>
            <person name="Teijaro C.N."/>
            <person name="Fluegel L."/>
            <person name="Davis C.M."/>
            <person name="Simpson J.R."/>
            <person name="Lauterbach L."/>
            <person name="Steele A.D."/>
            <person name="Gui C."/>
            <person name="Meng S."/>
            <person name="Li G."/>
            <person name="Viehrig K."/>
            <person name="Ye F."/>
            <person name="Su P."/>
            <person name="Kiefer A.F."/>
            <person name="Nichols A."/>
            <person name="Cepeda A.J."/>
            <person name="Yan W."/>
            <person name="Fan B."/>
            <person name="Jiang Y."/>
            <person name="Adhikari A."/>
            <person name="Zheng C.-J."/>
            <person name="Schuster L."/>
            <person name="Cowan T.M."/>
            <person name="Smanski M.J."/>
            <person name="Chevrette M.G."/>
            <person name="De Carvalho L.P.S."/>
            <person name="Shen B."/>
        </authorList>
    </citation>
    <scope>NUCLEOTIDE SEQUENCE [LARGE SCALE GENOMIC DNA]</scope>
    <source>
        <strain evidence="1 2">NPDC048229</strain>
    </source>
</reference>
<name>A0ABW7BV96_9ACTN</name>
<organism evidence="1 2">
    <name type="scientific">Streptomyces omiyaensis</name>
    <dbReference type="NCBI Taxonomy" id="68247"/>
    <lineage>
        <taxon>Bacteria</taxon>
        <taxon>Bacillati</taxon>
        <taxon>Actinomycetota</taxon>
        <taxon>Actinomycetes</taxon>
        <taxon>Kitasatosporales</taxon>
        <taxon>Streptomycetaceae</taxon>
        <taxon>Streptomyces</taxon>
    </lineage>
</organism>
<keyword evidence="2" id="KW-1185">Reference proteome</keyword>
<dbReference type="EMBL" id="JBICZW010000007">
    <property type="protein sequence ID" value="MFG3190096.1"/>
    <property type="molecule type" value="Genomic_DNA"/>
</dbReference>
<dbReference type="Proteomes" id="UP001604282">
    <property type="component" value="Unassembled WGS sequence"/>
</dbReference>
<evidence type="ECO:0000313" key="1">
    <source>
        <dbReference type="EMBL" id="MFG3190096.1"/>
    </source>
</evidence>
<dbReference type="RefSeq" id="WP_189848480.1">
    <property type="nucleotide sequence ID" value="NZ_BMVV01000004.1"/>
</dbReference>
<gene>
    <name evidence="1" type="ORF">ACGFYS_14260</name>
</gene>
<sequence length="76" mass="7718">MALALTLISAGGAGLLIPLGEVTALLRRLADGSLDTDDETDADFDGDLSLAGQLHSVADQIDAECIASLPPREGPS</sequence>
<proteinExistence type="predicted"/>
<comment type="caution">
    <text evidence="1">The sequence shown here is derived from an EMBL/GenBank/DDBJ whole genome shotgun (WGS) entry which is preliminary data.</text>
</comment>
<protein>
    <submittedName>
        <fullName evidence="1">Uncharacterized protein</fullName>
    </submittedName>
</protein>
<evidence type="ECO:0000313" key="2">
    <source>
        <dbReference type="Proteomes" id="UP001604282"/>
    </source>
</evidence>